<comment type="subcellular location">
    <subcellularLocation>
        <location evidence="1">Nucleus</location>
    </subcellularLocation>
</comment>
<dbReference type="PANTHER" id="PTHR46910">
    <property type="entry name" value="TRANSCRIPTION FACTOR PDR1"/>
    <property type="match status" value="1"/>
</dbReference>
<evidence type="ECO:0000256" key="2">
    <source>
        <dbReference type="ARBA" id="ARBA00022723"/>
    </source>
</evidence>
<dbReference type="Gene3D" id="4.10.240.10">
    <property type="entry name" value="Zn(2)-C6 fungal-type DNA-binding domain"/>
    <property type="match status" value="1"/>
</dbReference>
<dbReference type="InterPro" id="IPR050987">
    <property type="entry name" value="AtrR-like"/>
</dbReference>
<dbReference type="GO" id="GO:0003677">
    <property type="term" value="F:DNA binding"/>
    <property type="evidence" value="ECO:0007669"/>
    <property type="project" value="UniProtKB-KW"/>
</dbReference>
<keyword evidence="8" id="KW-1185">Reference proteome</keyword>
<name>A0A139ASZ3_GONPJ</name>
<feature type="region of interest" description="Disordered" evidence="5">
    <location>
        <begin position="58"/>
        <end position="90"/>
    </location>
</feature>
<dbReference type="PROSITE" id="PS50048">
    <property type="entry name" value="ZN2_CY6_FUNGAL_2"/>
    <property type="match status" value="1"/>
</dbReference>
<evidence type="ECO:0000259" key="6">
    <source>
        <dbReference type="PROSITE" id="PS50048"/>
    </source>
</evidence>
<accession>A0A139ASZ3</accession>
<dbReference type="CDD" id="cd00067">
    <property type="entry name" value="GAL4"/>
    <property type="match status" value="1"/>
</dbReference>
<keyword evidence="2" id="KW-0479">Metal-binding</keyword>
<dbReference type="GO" id="GO:0000981">
    <property type="term" value="F:DNA-binding transcription factor activity, RNA polymerase II-specific"/>
    <property type="evidence" value="ECO:0007669"/>
    <property type="project" value="InterPro"/>
</dbReference>
<dbReference type="Proteomes" id="UP000070544">
    <property type="component" value="Unassembled WGS sequence"/>
</dbReference>
<evidence type="ECO:0000313" key="7">
    <source>
        <dbReference type="EMBL" id="KXS19839.1"/>
    </source>
</evidence>
<dbReference type="InterPro" id="IPR036864">
    <property type="entry name" value="Zn2-C6_fun-type_DNA-bd_sf"/>
</dbReference>
<keyword evidence="4" id="KW-0539">Nucleus</keyword>
<proteinExistence type="predicted"/>
<dbReference type="PANTHER" id="PTHR46910:SF3">
    <property type="entry name" value="HALOTOLERANCE PROTEIN 9-RELATED"/>
    <property type="match status" value="1"/>
</dbReference>
<keyword evidence="3" id="KW-0238">DNA-binding</keyword>
<organism evidence="7 8">
    <name type="scientific">Gonapodya prolifera (strain JEL478)</name>
    <name type="common">Monoblepharis prolifera</name>
    <dbReference type="NCBI Taxonomy" id="1344416"/>
    <lineage>
        <taxon>Eukaryota</taxon>
        <taxon>Fungi</taxon>
        <taxon>Fungi incertae sedis</taxon>
        <taxon>Chytridiomycota</taxon>
        <taxon>Chytridiomycota incertae sedis</taxon>
        <taxon>Monoblepharidomycetes</taxon>
        <taxon>Monoblepharidales</taxon>
        <taxon>Gonapodyaceae</taxon>
        <taxon>Gonapodya</taxon>
    </lineage>
</organism>
<reference evidence="7 8" key="1">
    <citation type="journal article" date="2015" name="Genome Biol. Evol.">
        <title>Phylogenomic analyses indicate that early fungi evolved digesting cell walls of algal ancestors of land plants.</title>
        <authorList>
            <person name="Chang Y."/>
            <person name="Wang S."/>
            <person name="Sekimoto S."/>
            <person name="Aerts A.L."/>
            <person name="Choi C."/>
            <person name="Clum A."/>
            <person name="LaButti K.M."/>
            <person name="Lindquist E.A."/>
            <person name="Yee Ngan C."/>
            <person name="Ohm R.A."/>
            <person name="Salamov A.A."/>
            <person name="Grigoriev I.V."/>
            <person name="Spatafora J.W."/>
            <person name="Berbee M.L."/>
        </authorList>
    </citation>
    <scope>NUCLEOTIDE SEQUENCE [LARGE SCALE GENOMIC DNA]</scope>
    <source>
        <strain evidence="7 8">JEL478</strain>
    </source>
</reference>
<dbReference type="EMBL" id="KQ965737">
    <property type="protein sequence ID" value="KXS19839.1"/>
    <property type="molecule type" value="Genomic_DNA"/>
</dbReference>
<dbReference type="SUPFAM" id="SSF57701">
    <property type="entry name" value="Zn2/Cys6 DNA-binding domain"/>
    <property type="match status" value="1"/>
</dbReference>
<sequence>MASSRPGHKPTLSISNSVVKACKRCQEKKTKCNGNTPSCSNCASKHLECDYSWVPRKRGPPRGWKKSSSNGSTSVKHHRQKSSLSHHIPQSELRALRGSMVHEPEVGIIKAEPEPVGQWIQPLSYGIMNATTYPSPSSSPLAEGREHDPLPLPLSMPSFPPLYRDDSVSWMPISPQEDHYPTQHPMFDPHFLPPYQHIPHPVQPQPGNLYAPNDITAESLQMQQYSVPIFLPQAGIPIDPGFEPLYTTFPPLASHPSAPIIQLGWGCGMAPHVVGYENMPATPMSNAYMPNQYLVDDI</sequence>
<dbReference type="Pfam" id="PF00172">
    <property type="entry name" value="Zn_clus"/>
    <property type="match status" value="1"/>
</dbReference>
<dbReference type="STRING" id="1344416.A0A139ASZ3"/>
<dbReference type="InterPro" id="IPR001138">
    <property type="entry name" value="Zn2Cys6_DnaBD"/>
</dbReference>
<evidence type="ECO:0000256" key="1">
    <source>
        <dbReference type="ARBA" id="ARBA00004123"/>
    </source>
</evidence>
<evidence type="ECO:0000256" key="5">
    <source>
        <dbReference type="SAM" id="MobiDB-lite"/>
    </source>
</evidence>
<evidence type="ECO:0000313" key="8">
    <source>
        <dbReference type="Proteomes" id="UP000070544"/>
    </source>
</evidence>
<gene>
    <name evidence="7" type="ORF">M427DRAFT_431016</name>
</gene>
<evidence type="ECO:0000256" key="3">
    <source>
        <dbReference type="ARBA" id="ARBA00023125"/>
    </source>
</evidence>
<dbReference type="GO" id="GO:0005634">
    <property type="term" value="C:nucleus"/>
    <property type="evidence" value="ECO:0007669"/>
    <property type="project" value="UniProtKB-SubCell"/>
</dbReference>
<evidence type="ECO:0000256" key="4">
    <source>
        <dbReference type="ARBA" id="ARBA00023242"/>
    </source>
</evidence>
<protein>
    <recommendedName>
        <fullName evidence="6">Zn(2)-C6 fungal-type domain-containing protein</fullName>
    </recommendedName>
</protein>
<feature type="domain" description="Zn(2)-C6 fungal-type" evidence="6">
    <location>
        <begin position="21"/>
        <end position="51"/>
    </location>
</feature>
<dbReference type="OrthoDB" id="39175at2759"/>
<dbReference type="AlphaFoldDB" id="A0A139ASZ3"/>
<dbReference type="GO" id="GO:0008270">
    <property type="term" value="F:zinc ion binding"/>
    <property type="evidence" value="ECO:0007669"/>
    <property type="project" value="InterPro"/>
</dbReference>
<dbReference type="SMART" id="SM00066">
    <property type="entry name" value="GAL4"/>
    <property type="match status" value="1"/>
</dbReference>